<dbReference type="Pfam" id="PF14559">
    <property type="entry name" value="TPR_19"/>
    <property type="match status" value="1"/>
</dbReference>
<evidence type="ECO:0000256" key="1">
    <source>
        <dbReference type="ARBA" id="ARBA00022737"/>
    </source>
</evidence>
<accession>A0ABS5BZ24</accession>
<dbReference type="SUPFAM" id="SSF48452">
    <property type="entry name" value="TPR-like"/>
    <property type="match status" value="2"/>
</dbReference>
<keyword evidence="1" id="KW-0677">Repeat</keyword>
<dbReference type="PANTHER" id="PTHR45586">
    <property type="entry name" value="TPR REPEAT-CONTAINING PROTEIN PA4667"/>
    <property type="match status" value="1"/>
</dbReference>
<organism evidence="3 4">
    <name type="scientific">Gemmata palustris</name>
    <dbReference type="NCBI Taxonomy" id="2822762"/>
    <lineage>
        <taxon>Bacteria</taxon>
        <taxon>Pseudomonadati</taxon>
        <taxon>Planctomycetota</taxon>
        <taxon>Planctomycetia</taxon>
        <taxon>Gemmatales</taxon>
        <taxon>Gemmataceae</taxon>
        <taxon>Gemmata</taxon>
    </lineage>
</organism>
<dbReference type="InterPro" id="IPR051012">
    <property type="entry name" value="CellSynth/LPSAsmb/PSIAsmb"/>
</dbReference>
<proteinExistence type="predicted"/>
<evidence type="ECO:0000313" key="4">
    <source>
        <dbReference type="Proteomes" id="UP000676565"/>
    </source>
</evidence>
<dbReference type="PANTHER" id="PTHR45586:SF1">
    <property type="entry name" value="LIPOPOLYSACCHARIDE ASSEMBLY PROTEIN B"/>
    <property type="match status" value="1"/>
</dbReference>
<comment type="caution">
    <text evidence="3">The sequence shown here is derived from an EMBL/GenBank/DDBJ whole genome shotgun (WGS) entry which is preliminary data.</text>
</comment>
<keyword evidence="4" id="KW-1185">Reference proteome</keyword>
<dbReference type="EMBL" id="JAGKQQ010000001">
    <property type="protein sequence ID" value="MBP3958505.1"/>
    <property type="molecule type" value="Genomic_DNA"/>
</dbReference>
<dbReference type="Gene3D" id="1.25.40.10">
    <property type="entry name" value="Tetratricopeptide repeat domain"/>
    <property type="match status" value="2"/>
</dbReference>
<name>A0ABS5BZ24_9BACT</name>
<protein>
    <submittedName>
        <fullName evidence="3">Tetratricopeptide repeat protein</fullName>
    </submittedName>
</protein>
<sequence length="491" mass="55577">MSDQPPVSAVPAPTAEQKRIAQQSFTKAKELITDGGFDYAIQLLLTCCRLDPGNFFYRKQLRDTQKAKYGNNLRGSRFAFLTTPRWKAKLRVAKRNRDYVKALEYGEQVLCRNPWDQGAQMDMAEAFDALGLSDLAVFTLDQARQKYPKDATLNRALARQFEKRGDFQKAMVLWQLVRDTNPSDVEAQHKAKDLAASSVIQKGGYEEAAAGTKESPILGRIESRANEKQDKLAREAEPLMKRIEADPTEPSLYLQLAGVYRKNGQEDRARDVLQRGLGPTGNAFQIRLELMELDLAPVRKNLEIADARFRKLKEKARAATDDDTDVPATGEEMTEAELAALRAQLVKEVNTREIELFRVKADRSPNELSHRIELGTRLLKVDRVDEAIAELQLARRDERLKWRAALLLGMCFKKRNNWRLAQRNFEEGLAGVPETEEAVKKELLFQLASGAAENGDLPRAIDLGHELANLDFSFKNIGKLLDEWHDRLQSA</sequence>
<dbReference type="Proteomes" id="UP000676565">
    <property type="component" value="Unassembled WGS sequence"/>
</dbReference>
<evidence type="ECO:0000256" key="2">
    <source>
        <dbReference type="ARBA" id="ARBA00022803"/>
    </source>
</evidence>
<reference evidence="3 4" key="1">
    <citation type="submission" date="2021-04" db="EMBL/GenBank/DDBJ databases">
        <authorList>
            <person name="Ivanova A."/>
        </authorList>
    </citation>
    <scope>NUCLEOTIDE SEQUENCE [LARGE SCALE GENOMIC DNA]</scope>
    <source>
        <strain evidence="3 4">G18</strain>
    </source>
</reference>
<gene>
    <name evidence="3" type="ORF">J8F10_24925</name>
</gene>
<dbReference type="RefSeq" id="WP_210658556.1">
    <property type="nucleotide sequence ID" value="NZ_JAGKQQ010000001.1"/>
</dbReference>
<evidence type="ECO:0000313" key="3">
    <source>
        <dbReference type="EMBL" id="MBP3958505.1"/>
    </source>
</evidence>
<keyword evidence="2" id="KW-0802">TPR repeat</keyword>
<dbReference type="InterPro" id="IPR011990">
    <property type="entry name" value="TPR-like_helical_dom_sf"/>
</dbReference>